<feature type="compositionally biased region" description="Polar residues" evidence="1">
    <location>
        <begin position="67"/>
        <end position="79"/>
    </location>
</feature>
<evidence type="ECO:0000313" key="2">
    <source>
        <dbReference type="EMBL" id="MPC69549.1"/>
    </source>
</evidence>
<proteinExistence type="predicted"/>
<keyword evidence="3" id="KW-1185">Reference proteome</keyword>
<protein>
    <submittedName>
        <fullName evidence="2">Uncharacterized protein</fullName>
    </submittedName>
</protein>
<gene>
    <name evidence="2" type="ORF">E2C01_063777</name>
</gene>
<feature type="region of interest" description="Disordered" evidence="1">
    <location>
        <begin position="324"/>
        <end position="354"/>
    </location>
</feature>
<evidence type="ECO:0000313" key="3">
    <source>
        <dbReference type="Proteomes" id="UP000324222"/>
    </source>
</evidence>
<dbReference type="OrthoDB" id="6361724at2759"/>
<feature type="region of interest" description="Disordered" evidence="1">
    <location>
        <begin position="20"/>
        <end position="81"/>
    </location>
</feature>
<feature type="compositionally biased region" description="Basic residues" evidence="1">
    <location>
        <begin position="344"/>
        <end position="354"/>
    </location>
</feature>
<dbReference type="Proteomes" id="UP000324222">
    <property type="component" value="Unassembled WGS sequence"/>
</dbReference>
<accession>A0A5B7HIK3</accession>
<organism evidence="2 3">
    <name type="scientific">Portunus trituberculatus</name>
    <name type="common">Swimming crab</name>
    <name type="synonym">Neptunus trituberculatus</name>
    <dbReference type="NCBI Taxonomy" id="210409"/>
    <lineage>
        <taxon>Eukaryota</taxon>
        <taxon>Metazoa</taxon>
        <taxon>Ecdysozoa</taxon>
        <taxon>Arthropoda</taxon>
        <taxon>Crustacea</taxon>
        <taxon>Multicrustacea</taxon>
        <taxon>Malacostraca</taxon>
        <taxon>Eumalacostraca</taxon>
        <taxon>Eucarida</taxon>
        <taxon>Decapoda</taxon>
        <taxon>Pleocyemata</taxon>
        <taxon>Brachyura</taxon>
        <taxon>Eubrachyura</taxon>
        <taxon>Portunoidea</taxon>
        <taxon>Portunidae</taxon>
        <taxon>Portuninae</taxon>
        <taxon>Portunus</taxon>
    </lineage>
</organism>
<reference evidence="2 3" key="1">
    <citation type="submission" date="2019-05" db="EMBL/GenBank/DDBJ databases">
        <title>Another draft genome of Portunus trituberculatus and its Hox gene families provides insights of decapod evolution.</title>
        <authorList>
            <person name="Jeong J.-H."/>
            <person name="Song I."/>
            <person name="Kim S."/>
            <person name="Choi T."/>
            <person name="Kim D."/>
            <person name="Ryu S."/>
            <person name="Kim W."/>
        </authorList>
    </citation>
    <scope>NUCLEOTIDE SEQUENCE [LARGE SCALE GENOMIC DNA]</scope>
    <source>
        <tissue evidence="2">Muscle</tissue>
    </source>
</reference>
<comment type="caution">
    <text evidence="2">The sequence shown here is derived from an EMBL/GenBank/DDBJ whole genome shotgun (WGS) entry which is preliminary data.</text>
</comment>
<evidence type="ECO:0000256" key="1">
    <source>
        <dbReference type="SAM" id="MobiDB-lite"/>
    </source>
</evidence>
<feature type="compositionally biased region" description="Basic residues" evidence="1">
    <location>
        <begin position="55"/>
        <end position="64"/>
    </location>
</feature>
<sequence>MSYSGDSNALPTVASCSALAGRSVSRLSREGVKRRHSRERSSSSSASPVGQRSRCSGRRRRSPTHLHAQSPTGHGTASGPSLRFVLDELAVLRGEIAKLSANPPKSEEEVNFQATASTRQPSPANFSGFVAESSEEGEITETTPRGSVLLQNAKDLGPPDTVSVDIDDQVAGMVNFLFDNGLQDEDYKAISENCNPQILEALKTDARKADARLKDVCGDILNVGTILTKSLLALDQIAQESAHPVVEREVNNINGALALLGHANHKNNLARRQIEESEKLRHKLAAKKTIPVPWRFTSGRSRGFWGRTTHRTYSPRFQPYGLVRGVRSGQWQQQPRPDQESKNARGRGHFRPQR</sequence>
<dbReference type="EMBL" id="VSRR010029622">
    <property type="protein sequence ID" value="MPC69549.1"/>
    <property type="molecule type" value="Genomic_DNA"/>
</dbReference>
<name>A0A5B7HIK3_PORTR</name>
<feature type="compositionally biased region" description="Low complexity" evidence="1">
    <location>
        <begin position="42"/>
        <end position="54"/>
    </location>
</feature>
<dbReference type="AlphaFoldDB" id="A0A5B7HIK3"/>